<dbReference type="Gene3D" id="2.40.390.10">
    <property type="entry name" value="CV3147-like"/>
    <property type="match status" value="1"/>
</dbReference>
<dbReference type="EMBL" id="JABEQB010000004">
    <property type="protein sequence ID" value="NNG66094.1"/>
    <property type="molecule type" value="Genomic_DNA"/>
</dbReference>
<comment type="caution">
    <text evidence="3">The sequence shown here is derived from an EMBL/GenBank/DDBJ whole genome shotgun (WGS) entry which is preliminary data.</text>
</comment>
<evidence type="ECO:0000259" key="2">
    <source>
        <dbReference type="Pfam" id="PF20906"/>
    </source>
</evidence>
<feature type="domain" description="S-Me-THD-like C-terminal" evidence="2">
    <location>
        <begin position="173"/>
        <end position="361"/>
    </location>
</feature>
<dbReference type="Pfam" id="PF20906">
    <property type="entry name" value="S-Me-THD_C"/>
    <property type="match status" value="1"/>
</dbReference>
<sequence length="367" mass="39999">MKKGVEKLKKIDLESIEDIAVGAALLGTGGGGDPYIGKLMAIQAVQKNGEVELIDVEDVPDDALVVPVAMMGAPTVLVEKIPSGKEIFHAFDSLQNYLDKEVYAVLPIEAGGVNSMIPIMVAAEKKLPLVDVDGMGRAFPELQMVTYHLYGISATPMVLADEKGNSLILNTINNFWTEAFARNATVIMGGSAMIAIYPMYGKDVKKAGIRDIVSYSAQIGRAIREARKKGNDPINALLEVTGGYLLFKGKISDVQRRTTGGFAKGEAHIDGIDQYKGETLVMDFQNENLIARQNGKVVASVPDLICTVDAHTSLPITTEGLRYGQRVYIIGIPCDEKWRTEKGLETVGPRYFGYDIDYVPVEELNRR</sequence>
<dbReference type="Gene3D" id="3.40.1610.10">
    <property type="entry name" value="CV3147-like domain"/>
    <property type="match status" value="1"/>
</dbReference>
<dbReference type="InterPro" id="IPR027479">
    <property type="entry name" value="S-Me-THD_N_sf"/>
</dbReference>
<dbReference type="Pfam" id="PF06032">
    <property type="entry name" value="S-Me-THD_N"/>
    <property type="match status" value="1"/>
</dbReference>
<evidence type="ECO:0000313" key="4">
    <source>
        <dbReference type="Proteomes" id="UP000529861"/>
    </source>
</evidence>
<accession>A0A7Y2L5F8</accession>
<evidence type="ECO:0000313" key="3">
    <source>
        <dbReference type="EMBL" id="NNG66094.1"/>
    </source>
</evidence>
<proteinExistence type="predicted"/>
<evidence type="ECO:0000259" key="1">
    <source>
        <dbReference type="Pfam" id="PF06032"/>
    </source>
</evidence>
<organism evidence="3 4">
    <name type="scientific">Caldanaerobacter subterraneus</name>
    <dbReference type="NCBI Taxonomy" id="911092"/>
    <lineage>
        <taxon>Bacteria</taxon>
        <taxon>Bacillati</taxon>
        <taxon>Bacillota</taxon>
        <taxon>Clostridia</taxon>
        <taxon>Thermoanaerobacterales</taxon>
        <taxon>Thermoanaerobacteraceae</taxon>
        <taxon>Caldanaerobacter</taxon>
    </lineage>
</organism>
<dbReference type="InterPro" id="IPR048350">
    <property type="entry name" value="S-Me-THD-like_C"/>
</dbReference>
<protein>
    <submittedName>
        <fullName evidence="3">DUF917 domain-containing protein</fullName>
    </submittedName>
</protein>
<dbReference type="SUPFAM" id="SSF160991">
    <property type="entry name" value="CV3147-like"/>
    <property type="match status" value="1"/>
</dbReference>
<gene>
    <name evidence="3" type="ORF">HKI81_02420</name>
</gene>
<dbReference type="AlphaFoldDB" id="A0A7Y2L5F8"/>
<name>A0A7Y2L5F8_9THEO</name>
<dbReference type="RefSeq" id="WP_170270260.1">
    <property type="nucleotide sequence ID" value="NZ_JABEQB010000004.1"/>
</dbReference>
<dbReference type="Proteomes" id="UP000529861">
    <property type="component" value="Unassembled WGS sequence"/>
</dbReference>
<dbReference type="InterPro" id="IPR024071">
    <property type="entry name" value="S-Me-THD_C_sf"/>
</dbReference>
<dbReference type="InterPro" id="IPR010318">
    <property type="entry name" value="S-Me-THD_N"/>
</dbReference>
<feature type="domain" description="S-Me-THD N-terminal" evidence="1">
    <location>
        <begin position="15"/>
        <end position="170"/>
    </location>
</feature>
<reference evidence="3 4" key="1">
    <citation type="submission" date="2020-04" db="EMBL/GenBank/DDBJ databases">
        <title>Draft genome sequence of Caldanaerobacter sunterraneus. strain 1523vc isolated from Griffin hot spring, Kamchatka, Russia.</title>
        <authorList>
            <person name="Toshchakov S.V."/>
            <person name="Podosokorskaya O.A."/>
            <person name="Kublanov I.V."/>
            <person name="Korzhenkov A."/>
            <person name="Patrushev M.V."/>
        </authorList>
    </citation>
    <scope>NUCLEOTIDE SEQUENCE [LARGE SCALE GENOMIC DNA]</scope>
    <source>
        <strain evidence="3 4">1523vc</strain>
    </source>
</reference>